<reference evidence="1" key="1">
    <citation type="journal article" date="2014" name="Front. Microbiol.">
        <title>High frequency of phylogenetically diverse reductive dehalogenase-homologous genes in deep subseafloor sedimentary metagenomes.</title>
        <authorList>
            <person name="Kawai M."/>
            <person name="Futagami T."/>
            <person name="Toyoda A."/>
            <person name="Takaki Y."/>
            <person name="Nishi S."/>
            <person name="Hori S."/>
            <person name="Arai W."/>
            <person name="Tsubouchi T."/>
            <person name="Morono Y."/>
            <person name="Uchiyama I."/>
            <person name="Ito T."/>
            <person name="Fujiyama A."/>
            <person name="Inagaki F."/>
            <person name="Takami H."/>
        </authorList>
    </citation>
    <scope>NUCLEOTIDE SEQUENCE</scope>
    <source>
        <strain evidence="1">Expedition CK06-06</strain>
    </source>
</reference>
<organism evidence="1">
    <name type="scientific">marine sediment metagenome</name>
    <dbReference type="NCBI Taxonomy" id="412755"/>
    <lineage>
        <taxon>unclassified sequences</taxon>
        <taxon>metagenomes</taxon>
        <taxon>ecological metagenomes</taxon>
    </lineage>
</organism>
<protein>
    <submittedName>
        <fullName evidence="1">Uncharacterized protein</fullName>
    </submittedName>
</protein>
<accession>X1J2C0</accession>
<feature type="non-terminal residue" evidence="1">
    <location>
        <position position="131"/>
    </location>
</feature>
<gene>
    <name evidence="1" type="ORF">S03H2_46149</name>
</gene>
<evidence type="ECO:0000313" key="1">
    <source>
        <dbReference type="EMBL" id="GAH75660.1"/>
    </source>
</evidence>
<proteinExistence type="predicted"/>
<comment type="caution">
    <text evidence="1">The sequence shown here is derived from an EMBL/GenBank/DDBJ whole genome shotgun (WGS) entry which is preliminary data.</text>
</comment>
<dbReference type="EMBL" id="BARU01028956">
    <property type="protein sequence ID" value="GAH75660.1"/>
    <property type="molecule type" value="Genomic_DNA"/>
</dbReference>
<dbReference type="AlphaFoldDB" id="X1J2C0"/>
<name>X1J2C0_9ZZZZ</name>
<sequence length="131" mass="14596">MIDMNGEREVISRFYPTTVRLPVWCRGLSLGSALKNISIGDITVRRISTVFDKEKGLSRSLLFPQFPPGLNPLDLGERIREEAPIDGAEIVEWMQLAAAENAVLDARCMEYNRLGSQLVSKSGDAYIPVSR</sequence>